<comment type="caution">
    <text evidence="2">The sequence shown here is derived from an EMBL/GenBank/DDBJ whole genome shotgun (WGS) entry which is preliminary data.</text>
</comment>
<feature type="non-terminal residue" evidence="2">
    <location>
        <position position="1"/>
    </location>
</feature>
<organism evidence="2 3">
    <name type="scientific">Streptomyces daliensis</name>
    <dbReference type="NCBI Taxonomy" id="299421"/>
    <lineage>
        <taxon>Bacteria</taxon>
        <taxon>Bacillati</taxon>
        <taxon>Actinomycetota</taxon>
        <taxon>Actinomycetes</taxon>
        <taxon>Kitasatosporales</taxon>
        <taxon>Streptomycetaceae</taxon>
        <taxon>Streptomyces</taxon>
    </lineage>
</organism>
<feature type="domain" description="ABC-type glycine betaine transport system substrate-binding" evidence="1">
    <location>
        <begin position="7"/>
        <end position="114"/>
    </location>
</feature>
<name>A0A8T4J4G1_9ACTN</name>
<feature type="non-terminal residue" evidence="2">
    <location>
        <position position="115"/>
    </location>
</feature>
<dbReference type="InterPro" id="IPR007210">
    <property type="entry name" value="ABC_Gly_betaine_transp_sub-bd"/>
</dbReference>
<dbReference type="GO" id="GO:0043190">
    <property type="term" value="C:ATP-binding cassette (ABC) transporter complex"/>
    <property type="evidence" value="ECO:0007669"/>
    <property type="project" value="InterPro"/>
</dbReference>
<dbReference type="Pfam" id="PF04069">
    <property type="entry name" value="OpuAC"/>
    <property type="match status" value="1"/>
</dbReference>
<dbReference type="SUPFAM" id="SSF53850">
    <property type="entry name" value="Periplasmic binding protein-like II"/>
    <property type="match status" value="1"/>
</dbReference>
<keyword evidence="3" id="KW-1185">Reference proteome</keyword>
<protein>
    <submittedName>
        <fullName evidence="2">Glycine/betaine ABC transporter substrate-binding protein</fullName>
    </submittedName>
</protein>
<reference evidence="2" key="1">
    <citation type="submission" date="2021-04" db="EMBL/GenBank/DDBJ databases">
        <title>Sequencing of actinobacteria type strains.</title>
        <authorList>
            <person name="Nguyen G.-S."/>
            <person name="Wentzel A."/>
        </authorList>
    </citation>
    <scope>NUCLEOTIDE SEQUENCE</scope>
    <source>
        <strain evidence="2">DSM 42095</strain>
    </source>
</reference>
<sequence>GVPKKEKQYIDQKKTVVDGGDLGVTGHIGWYVPKYFADAHPDVLDWKNLNKYAKDLRTTESGDKGQLLEGSPSYTTNDKYIIDNLDLDFKPVYAGSEAAQITEMKKNFKAKKPFI</sequence>
<evidence type="ECO:0000259" key="1">
    <source>
        <dbReference type="Pfam" id="PF04069"/>
    </source>
</evidence>
<accession>A0A8T4J4G1</accession>
<proteinExistence type="predicted"/>
<dbReference type="AlphaFoldDB" id="A0A8T4J4G1"/>
<evidence type="ECO:0000313" key="2">
    <source>
        <dbReference type="EMBL" id="MBR7678390.1"/>
    </source>
</evidence>
<evidence type="ECO:0000313" key="3">
    <source>
        <dbReference type="Proteomes" id="UP000675554"/>
    </source>
</evidence>
<dbReference type="GO" id="GO:0022857">
    <property type="term" value="F:transmembrane transporter activity"/>
    <property type="evidence" value="ECO:0007669"/>
    <property type="project" value="InterPro"/>
</dbReference>
<dbReference type="Proteomes" id="UP000675554">
    <property type="component" value="Unassembled WGS sequence"/>
</dbReference>
<dbReference type="EMBL" id="JAGSMN010001415">
    <property type="protein sequence ID" value="MBR7678390.1"/>
    <property type="molecule type" value="Genomic_DNA"/>
</dbReference>
<gene>
    <name evidence="2" type="ORF">KDA82_36565</name>
</gene>
<dbReference type="Gene3D" id="3.40.190.100">
    <property type="entry name" value="Glycine betaine-binding periplasmic protein, domain 2"/>
    <property type="match status" value="1"/>
</dbReference>